<dbReference type="Proteomes" id="UP000594586">
    <property type="component" value="Chromosome"/>
</dbReference>
<evidence type="ECO:0000256" key="1">
    <source>
        <dbReference type="ARBA" id="ARBA00022679"/>
    </source>
</evidence>
<evidence type="ECO:0000259" key="6">
    <source>
        <dbReference type="Pfam" id="PF04024"/>
    </source>
</evidence>
<name>A0A7T0KN60_9CORY</name>
<reference evidence="7 8" key="1">
    <citation type="submission" date="2020-11" db="EMBL/GenBank/DDBJ databases">
        <title>Corynebacterium sp. MC1420.</title>
        <authorList>
            <person name="Zhou J."/>
        </authorList>
    </citation>
    <scope>NUCLEOTIDE SEQUENCE [LARGE SCALE GENOMIC DNA]</scope>
    <source>
        <strain evidence="7 8">MC1420</strain>
    </source>
</reference>
<dbReference type="GO" id="GO:0016301">
    <property type="term" value="F:kinase activity"/>
    <property type="evidence" value="ECO:0007669"/>
    <property type="project" value="UniProtKB-KW"/>
</dbReference>
<accession>A0A7T0KN60</accession>
<dbReference type="InterPro" id="IPR007168">
    <property type="entry name" value="Phageshock_PspC_N"/>
</dbReference>
<feature type="region of interest" description="Disordered" evidence="4">
    <location>
        <begin position="372"/>
        <end position="392"/>
    </location>
</feature>
<dbReference type="InterPro" id="IPR036890">
    <property type="entry name" value="HATPase_C_sf"/>
</dbReference>
<keyword evidence="5" id="KW-0812">Transmembrane</keyword>
<evidence type="ECO:0000256" key="4">
    <source>
        <dbReference type="SAM" id="MobiDB-lite"/>
    </source>
</evidence>
<keyword evidence="1" id="KW-0808">Transferase</keyword>
<keyword evidence="5" id="KW-0472">Membrane</keyword>
<organism evidence="7 8">
    <name type="scientific">Corynebacterium qintianiae</name>
    <dbReference type="NCBI Taxonomy" id="2709392"/>
    <lineage>
        <taxon>Bacteria</taxon>
        <taxon>Bacillati</taxon>
        <taxon>Actinomycetota</taxon>
        <taxon>Actinomycetes</taxon>
        <taxon>Mycobacteriales</taxon>
        <taxon>Corynebacteriaceae</taxon>
        <taxon>Corynebacterium</taxon>
    </lineage>
</organism>
<proteinExistence type="predicted"/>
<dbReference type="KEGG" id="cqn:G7Y29_01960"/>
<feature type="domain" description="Phage shock protein PspC N-terminal" evidence="6">
    <location>
        <begin position="17"/>
        <end position="72"/>
    </location>
</feature>
<feature type="transmembrane region" description="Helical" evidence="5">
    <location>
        <begin position="21"/>
        <end position="38"/>
    </location>
</feature>
<dbReference type="Gene3D" id="3.30.565.10">
    <property type="entry name" value="Histidine kinase-like ATPase, C-terminal domain"/>
    <property type="match status" value="1"/>
</dbReference>
<dbReference type="InterPro" id="IPR050482">
    <property type="entry name" value="Sensor_HK_TwoCompSys"/>
</dbReference>
<dbReference type="Pfam" id="PF04024">
    <property type="entry name" value="PspC"/>
    <property type="match status" value="1"/>
</dbReference>
<dbReference type="PANTHER" id="PTHR24421:SF61">
    <property type="entry name" value="OXYGEN SENSOR HISTIDINE KINASE NREB"/>
    <property type="match status" value="1"/>
</dbReference>
<evidence type="ECO:0000313" key="7">
    <source>
        <dbReference type="EMBL" id="QPK83602.1"/>
    </source>
</evidence>
<dbReference type="GO" id="GO:0000160">
    <property type="term" value="P:phosphorelay signal transduction system"/>
    <property type="evidence" value="ECO:0007669"/>
    <property type="project" value="UniProtKB-KW"/>
</dbReference>
<dbReference type="EMBL" id="CP064955">
    <property type="protein sequence ID" value="QPK83602.1"/>
    <property type="molecule type" value="Genomic_DNA"/>
</dbReference>
<feature type="compositionally biased region" description="Basic and acidic residues" evidence="4">
    <location>
        <begin position="379"/>
        <end position="392"/>
    </location>
</feature>
<evidence type="ECO:0000256" key="5">
    <source>
        <dbReference type="SAM" id="Phobius"/>
    </source>
</evidence>
<keyword evidence="5" id="KW-1133">Transmembrane helix</keyword>
<feature type="transmembrane region" description="Helical" evidence="5">
    <location>
        <begin position="44"/>
        <end position="66"/>
    </location>
</feature>
<keyword evidence="2" id="KW-0418">Kinase</keyword>
<evidence type="ECO:0000256" key="3">
    <source>
        <dbReference type="ARBA" id="ARBA00023012"/>
    </source>
</evidence>
<keyword evidence="8" id="KW-1185">Reference proteome</keyword>
<feature type="transmembrane region" description="Helical" evidence="5">
    <location>
        <begin position="87"/>
        <end position="107"/>
    </location>
</feature>
<evidence type="ECO:0000256" key="2">
    <source>
        <dbReference type="ARBA" id="ARBA00022777"/>
    </source>
</evidence>
<keyword evidence="3" id="KW-0902">Two-component regulatory system</keyword>
<feature type="transmembrane region" description="Helical" evidence="5">
    <location>
        <begin position="169"/>
        <end position="191"/>
    </location>
</feature>
<dbReference type="AlphaFoldDB" id="A0A7T0KN60"/>
<dbReference type="RefSeq" id="WP_165003608.1">
    <property type="nucleotide sequence ID" value="NZ_CP064955.1"/>
</dbReference>
<dbReference type="PANTHER" id="PTHR24421">
    <property type="entry name" value="NITRATE/NITRITE SENSOR PROTEIN NARX-RELATED"/>
    <property type="match status" value="1"/>
</dbReference>
<dbReference type="SUPFAM" id="SSF55874">
    <property type="entry name" value="ATPase domain of HSP90 chaperone/DNA topoisomerase II/histidine kinase"/>
    <property type="match status" value="1"/>
</dbReference>
<gene>
    <name evidence="7" type="ORF">G7Y29_01960</name>
</gene>
<protein>
    <submittedName>
        <fullName evidence="7">PspC domain-containing protein</fullName>
    </submittedName>
</protein>
<feature type="transmembrane region" description="Helical" evidence="5">
    <location>
        <begin position="113"/>
        <end position="132"/>
    </location>
</feature>
<sequence>MSPITAYAPGRSRPYPRFARYRSGRIVAGCAAGLAAHLGVDVKWVRVFFALASFASGLGLILYAMLWVFTPLEKGEGTGAQGDWPRAVYVLLAAVGLAGSIMSMSLVSGAGGAFAFILGVVAVGAVVAWQAYDRGMSSASNVVALALGIVLVMGGVLAIALLGDNAGTAGIVVAVLASMFGFSLLVIPLIVRLASSLVEERQAKAVADQRAEIASRLHDSVLQTLALIQKRAGDADEVARLARGQERELRSWLFSAEDKADERATSTVFVALNKAAGEVEDLFGVVIRPVSVGEDVAFTEATEPVVLAAREAMMNSAKHAGVDSLDVYAENLAGELSVFVRDRGSGFDPAAVPVDRHGVRDSIVGRMERSGGSAVIRSSRSEGTEVELRKPL</sequence>
<evidence type="ECO:0000313" key="8">
    <source>
        <dbReference type="Proteomes" id="UP000594586"/>
    </source>
</evidence>
<feature type="transmembrane region" description="Helical" evidence="5">
    <location>
        <begin position="144"/>
        <end position="163"/>
    </location>
</feature>